<name>A0ABW4ZQ47_9SPHI</name>
<evidence type="ECO:0000313" key="3">
    <source>
        <dbReference type="EMBL" id="MFD2163997.1"/>
    </source>
</evidence>
<feature type="signal peptide" evidence="2">
    <location>
        <begin position="1"/>
        <end position="42"/>
    </location>
</feature>
<evidence type="ECO:0000313" key="4">
    <source>
        <dbReference type="Proteomes" id="UP001597387"/>
    </source>
</evidence>
<keyword evidence="4" id="KW-1185">Reference proteome</keyword>
<dbReference type="InterPro" id="IPR012341">
    <property type="entry name" value="6hp_glycosidase-like_sf"/>
</dbReference>
<accession>A0ABW4ZQ47</accession>
<dbReference type="InterPro" id="IPR010905">
    <property type="entry name" value="Glyco_hydro_88"/>
</dbReference>
<dbReference type="RefSeq" id="WP_255904764.1">
    <property type="nucleotide sequence ID" value="NZ_JAFMZO010000004.1"/>
</dbReference>
<protein>
    <submittedName>
        <fullName evidence="3">Glycoside hydrolase family 105 protein</fullName>
    </submittedName>
</protein>
<keyword evidence="1 3" id="KW-0378">Hydrolase</keyword>
<evidence type="ECO:0000256" key="2">
    <source>
        <dbReference type="SAM" id="SignalP"/>
    </source>
</evidence>
<dbReference type="Gene3D" id="1.50.10.10">
    <property type="match status" value="1"/>
</dbReference>
<sequence length="476" mass="53776">MSPFTYTHYSILKEKNLSAITCRLKSLLSFLLPIFLSASLFAQETTPGRVPSYPVPYEFPTTDSIKGVLQRVRSYYEATSPQTIVNSKTGERIKDFTSFNPLAIPSKGFASEWSYTHGVVLSAFDYISKVTGDESYAALNTRFYNYVVDNLPYFEKATTIKPGEKIGSWGRILHFEALDDCGSIGAAMIKTYQRNKNGKYLPVINRVDEHVSKNQFRLTDGTLARNRPQYQSVWADDMYMSVPFLTNMGVLTGKKKYFDDAAKQVLQMGDRLYVPGKELFDHGWNLTSAAYDPRFYWGRANGWCLMAMAELLSAMPKDHQSRDKILHLYRSMVRSLASLQDGTGHWHNLLDKPDTYLETSCTAMFTYAIAKGINEGWISHVYGPVALTGWNAITTKVLPNGAVDGTVEGTTFAHDNTYYYYRGKSTQATHGYGPVLYAGAEMIRLLQNEKLEILKAKPNAVNSTYHFLLKSEWPKK</sequence>
<dbReference type="EMBL" id="JBHUHZ010000003">
    <property type="protein sequence ID" value="MFD2163997.1"/>
    <property type="molecule type" value="Genomic_DNA"/>
</dbReference>
<dbReference type="PANTHER" id="PTHR33886">
    <property type="entry name" value="UNSATURATED RHAMNOGALACTURONAN HYDROLASE (EUROFUNG)"/>
    <property type="match status" value="1"/>
</dbReference>
<organism evidence="3 4">
    <name type="scientific">Paradesertivirga mongoliensis</name>
    <dbReference type="NCBI Taxonomy" id="2100740"/>
    <lineage>
        <taxon>Bacteria</taxon>
        <taxon>Pseudomonadati</taxon>
        <taxon>Bacteroidota</taxon>
        <taxon>Sphingobacteriia</taxon>
        <taxon>Sphingobacteriales</taxon>
        <taxon>Sphingobacteriaceae</taxon>
        <taxon>Paradesertivirga</taxon>
    </lineage>
</organism>
<gene>
    <name evidence="3" type="ORF">ACFSJU_16430</name>
</gene>
<dbReference type="Proteomes" id="UP001597387">
    <property type="component" value="Unassembled WGS sequence"/>
</dbReference>
<dbReference type="InterPro" id="IPR052043">
    <property type="entry name" value="PolySaccharide_Degr_Enz"/>
</dbReference>
<dbReference type="InterPro" id="IPR008928">
    <property type="entry name" value="6-hairpin_glycosidase_sf"/>
</dbReference>
<comment type="caution">
    <text evidence="3">The sequence shown here is derived from an EMBL/GenBank/DDBJ whole genome shotgun (WGS) entry which is preliminary data.</text>
</comment>
<reference evidence="4" key="1">
    <citation type="journal article" date="2019" name="Int. J. Syst. Evol. Microbiol.">
        <title>The Global Catalogue of Microorganisms (GCM) 10K type strain sequencing project: providing services to taxonomists for standard genome sequencing and annotation.</title>
        <authorList>
            <consortium name="The Broad Institute Genomics Platform"/>
            <consortium name="The Broad Institute Genome Sequencing Center for Infectious Disease"/>
            <person name="Wu L."/>
            <person name="Ma J."/>
        </authorList>
    </citation>
    <scope>NUCLEOTIDE SEQUENCE [LARGE SCALE GENOMIC DNA]</scope>
    <source>
        <strain evidence="4">KCTC 42217</strain>
    </source>
</reference>
<dbReference type="SUPFAM" id="SSF48208">
    <property type="entry name" value="Six-hairpin glycosidases"/>
    <property type="match status" value="1"/>
</dbReference>
<proteinExistence type="predicted"/>
<keyword evidence="2" id="KW-0732">Signal</keyword>
<evidence type="ECO:0000256" key="1">
    <source>
        <dbReference type="ARBA" id="ARBA00022801"/>
    </source>
</evidence>
<dbReference type="PANTHER" id="PTHR33886:SF8">
    <property type="entry name" value="UNSATURATED RHAMNOGALACTURONAN HYDROLASE (EUROFUNG)"/>
    <property type="match status" value="1"/>
</dbReference>
<dbReference type="Pfam" id="PF07470">
    <property type="entry name" value="Glyco_hydro_88"/>
    <property type="match status" value="1"/>
</dbReference>
<feature type="chain" id="PRO_5045379704" evidence="2">
    <location>
        <begin position="43"/>
        <end position="476"/>
    </location>
</feature>
<dbReference type="GO" id="GO:0016787">
    <property type="term" value="F:hydrolase activity"/>
    <property type="evidence" value="ECO:0007669"/>
    <property type="project" value="UniProtKB-KW"/>
</dbReference>